<evidence type="ECO:0000256" key="1">
    <source>
        <dbReference type="ARBA" id="ARBA00004651"/>
    </source>
</evidence>
<evidence type="ECO:0000256" key="6">
    <source>
        <dbReference type="ARBA" id="ARBA00022840"/>
    </source>
</evidence>
<dbReference type="SUPFAM" id="SSF90123">
    <property type="entry name" value="ABC transporter transmembrane region"/>
    <property type="match status" value="1"/>
</dbReference>
<dbReference type="Pfam" id="PF00005">
    <property type="entry name" value="ABC_tran"/>
    <property type="match status" value="1"/>
</dbReference>
<dbReference type="PANTHER" id="PTHR24221:SF397">
    <property type="entry name" value="ABC TRANSPORTER, ATP-BINDING TRANSMEMBRANE PROTEIN"/>
    <property type="match status" value="1"/>
</dbReference>
<feature type="domain" description="ABC transporter" evidence="10">
    <location>
        <begin position="331"/>
        <end position="565"/>
    </location>
</feature>
<reference evidence="12 13" key="1">
    <citation type="submission" date="2014-06" db="EMBL/GenBank/DDBJ databases">
        <authorList>
            <person name="Ju J."/>
            <person name="Zhang J."/>
        </authorList>
    </citation>
    <scope>NUCLEOTIDE SEQUENCE [LARGE SCALE GENOMIC DNA]</scope>
    <source>
        <strain evidence="12">DmW_048</strain>
    </source>
</reference>
<dbReference type="SMART" id="SM00382">
    <property type="entry name" value="AAA"/>
    <property type="match status" value="1"/>
</dbReference>
<dbReference type="InterPro" id="IPR011527">
    <property type="entry name" value="ABC1_TM_dom"/>
</dbReference>
<dbReference type="InterPro" id="IPR027417">
    <property type="entry name" value="P-loop_NTPase"/>
</dbReference>
<gene>
    <name evidence="12" type="ORF">HK15_03865</name>
</gene>
<evidence type="ECO:0000256" key="5">
    <source>
        <dbReference type="ARBA" id="ARBA00022741"/>
    </source>
</evidence>
<keyword evidence="7 9" id="KW-1133">Transmembrane helix</keyword>
<dbReference type="InterPro" id="IPR003593">
    <property type="entry name" value="AAA+_ATPase"/>
</dbReference>
<proteinExistence type="predicted"/>
<keyword evidence="6" id="KW-0067">ATP-binding</keyword>
<feature type="transmembrane region" description="Helical" evidence="9">
    <location>
        <begin position="20"/>
        <end position="42"/>
    </location>
</feature>
<keyword evidence="2" id="KW-0813">Transport</keyword>
<keyword evidence="3" id="KW-1003">Cell membrane</keyword>
<comment type="subcellular location">
    <subcellularLocation>
        <location evidence="1">Cell membrane</location>
        <topology evidence="1">Multi-pass membrane protein</topology>
    </subcellularLocation>
</comment>
<dbReference type="SUPFAM" id="SSF52540">
    <property type="entry name" value="P-loop containing nucleoside triphosphate hydrolases"/>
    <property type="match status" value="1"/>
</dbReference>
<dbReference type="RefSeq" id="WP_094756264.1">
    <property type="nucleotide sequence ID" value="NZ_JOOY01000159.1"/>
</dbReference>
<keyword evidence="4 9" id="KW-0812">Transmembrane</keyword>
<keyword evidence="5" id="KW-0547">Nucleotide-binding</keyword>
<dbReference type="GO" id="GO:0016887">
    <property type="term" value="F:ATP hydrolysis activity"/>
    <property type="evidence" value="ECO:0007669"/>
    <property type="project" value="InterPro"/>
</dbReference>
<organism evidence="12 13">
    <name type="scientific">Acetobacter orientalis</name>
    <dbReference type="NCBI Taxonomy" id="146474"/>
    <lineage>
        <taxon>Bacteria</taxon>
        <taxon>Pseudomonadati</taxon>
        <taxon>Pseudomonadota</taxon>
        <taxon>Alphaproteobacteria</taxon>
        <taxon>Acetobacterales</taxon>
        <taxon>Acetobacteraceae</taxon>
        <taxon>Acetobacter</taxon>
    </lineage>
</organism>
<evidence type="ECO:0000313" key="12">
    <source>
        <dbReference type="EMBL" id="OUI97340.1"/>
    </source>
</evidence>
<protein>
    <submittedName>
        <fullName evidence="12">ABC transporter</fullName>
    </submittedName>
</protein>
<name>A0A252AZ06_9PROT</name>
<sequence>MLTDLFAILDARQRGRMRLYLAWLVLYCFFEAATVLILLPLLEALLRGDGVQTRLWLAILAVMTAATCVLRYIQRMRGFALSLIVLETLHRRLGDHIVCLPIGWFSTERVGRLSRSATSGTMAATNVFAHLLSPIASGILVPAVMVLAMTVLDWRMGLTALLSVPLIYGANRGAAKAIARTDAVVDKAAATASNRVVEFARTQYTLRAFGRGECGYAPLEAAIAAQRDAAGSMLSQTFPKIMAGGLAVQLAFGALVSVGLWLVLHGAIEPVRLVALLALAARFVGPLAEASARAGLLRIARDEIHRLAEIFAAAPLPEPAHPLEPYETGRVTFENVSFGYHTCKPVLTELSLHVPPHGMMAIVGPSGSGKSTLLKLLMRFFDVNAGSISVGGVDVREQSSTALMAQFAPVLQDVYLFDDTLEANIRLGRPDATQEEWREAARIVGVEEIADRLPAGWATRVGEGGSALSGGERQRVSLARAILKKAPIVILDEATASLDIRNEHLVRKAVEHLRHSSTVIVVAHQLPTIMTADQIVVLDGGRVVERGKHFELLEKNGLYATLWQERHRAQGWRLGMP</sequence>
<evidence type="ECO:0000256" key="7">
    <source>
        <dbReference type="ARBA" id="ARBA00022989"/>
    </source>
</evidence>
<dbReference type="GO" id="GO:0140359">
    <property type="term" value="F:ABC-type transporter activity"/>
    <property type="evidence" value="ECO:0007669"/>
    <property type="project" value="InterPro"/>
</dbReference>
<dbReference type="GO" id="GO:0005886">
    <property type="term" value="C:plasma membrane"/>
    <property type="evidence" value="ECO:0007669"/>
    <property type="project" value="UniProtKB-SubCell"/>
</dbReference>
<evidence type="ECO:0000256" key="2">
    <source>
        <dbReference type="ARBA" id="ARBA00022448"/>
    </source>
</evidence>
<dbReference type="Gene3D" id="3.40.50.300">
    <property type="entry name" value="P-loop containing nucleotide triphosphate hydrolases"/>
    <property type="match status" value="1"/>
</dbReference>
<dbReference type="PROSITE" id="PS50893">
    <property type="entry name" value="ABC_TRANSPORTER_2"/>
    <property type="match status" value="1"/>
</dbReference>
<accession>A0A252AZ06</accession>
<evidence type="ECO:0000256" key="4">
    <source>
        <dbReference type="ARBA" id="ARBA00022692"/>
    </source>
</evidence>
<dbReference type="InterPro" id="IPR003439">
    <property type="entry name" value="ABC_transporter-like_ATP-bd"/>
</dbReference>
<dbReference type="Gene3D" id="1.20.1560.10">
    <property type="entry name" value="ABC transporter type 1, transmembrane domain"/>
    <property type="match status" value="1"/>
</dbReference>
<evidence type="ECO:0000259" key="10">
    <source>
        <dbReference type="PROSITE" id="PS50893"/>
    </source>
</evidence>
<dbReference type="FunFam" id="3.40.50.300:FF:000221">
    <property type="entry name" value="Multidrug ABC transporter ATP-binding protein"/>
    <property type="match status" value="1"/>
</dbReference>
<comment type="caution">
    <text evidence="12">The sequence shown here is derived from an EMBL/GenBank/DDBJ whole genome shotgun (WGS) entry which is preliminary data.</text>
</comment>
<dbReference type="Proteomes" id="UP000194999">
    <property type="component" value="Unassembled WGS sequence"/>
</dbReference>
<evidence type="ECO:0000313" key="13">
    <source>
        <dbReference type="Proteomes" id="UP000194999"/>
    </source>
</evidence>
<keyword evidence="8 9" id="KW-0472">Membrane</keyword>
<evidence type="ECO:0000256" key="9">
    <source>
        <dbReference type="SAM" id="Phobius"/>
    </source>
</evidence>
<feature type="transmembrane region" description="Helical" evidence="9">
    <location>
        <begin position="127"/>
        <end position="148"/>
    </location>
</feature>
<evidence type="ECO:0000256" key="3">
    <source>
        <dbReference type="ARBA" id="ARBA00022475"/>
    </source>
</evidence>
<feature type="domain" description="ABC transmembrane type-1" evidence="11">
    <location>
        <begin position="19"/>
        <end position="291"/>
    </location>
</feature>
<dbReference type="Pfam" id="PF00664">
    <property type="entry name" value="ABC_membrane"/>
    <property type="match status" value="1"/>
</dbReference>
<dbReference type="GO" id="GO:0034040">
    <property type="term" value="F:ATPase-coupled lipid transmembrane transporter activity"/>
    <property type="evidence" value="ECO:0007669"/>
    <property type="project" value="TreeGrafter"/>
</dbReference>
<dbReference type="GO" id="GO:0005524">
    <property type="term" value="F:ATP binding"/>
    <property type="evidence" value="ECO:0007669"/>
    <property type="project" value="UniProtKB-KW"/>
</dbReference>
<dbReference type="PROSITE" id="PS50929">
    <property type="entry name" value="ABC_TM1F"/>
    <property type="match status" value="1"/>
</dbReference>
<evidence type="ECO:0000256" key="8">
    <source>
        <dbReference type="ARBA" id="ARBA00023136"/>
    </source>
</evidence>
<dbReference type="InterPro" id="IPR039421">
    <property type="entry name" value="Type_1_exporter"/>
</dbReference>
<feature type="transmembrane region" description="Helical" evidence="9">
    <location>
        <begin position="241"/>
        <end position="264"/>
    </location>
</feature>
<dbReference type="PANTHER" id="PTHR24221">
    <property type="entry name" value="ATP-BINDING CASSETTE SUB-FAMILY B"/>
    <property type="match status" value="1"/>
</dbReference>
<feature type="transmembrane region" description="Helical" evidence="9">
    <location>
        <begin position="154"/>
        <end position="171"/>
    </location>
</feature>
<feature type="transmembrane region" description="Helical" evidence="9">
    <location>
        <begin position="54"/>
        <end position="73"/>
    </location>
</feature>
<dbReference type="PROSITE" id="PS00211">
    <property type="entry name" value="ABC_TRANSPORTER_1"/>
    <property type="match status" value="1"/>
</dbReference>
<dbReference type="EMBL" id="JOOY01000159">
    <property type="protein sequence ID" value="OUI97340.1"/>
    <property type="molecule type" value="Genomic_DNA"/>
</dbReference>
<dbReference type="InterPro" id="IPR017871">
    <property type="entry name" value="ABC_transporter-like_CS"/>
</dbReference>
<dbReference type="InterPro" id="IPR036640">
    <property type="entry name" value="ABC1_TM_sf"/>
</dbReference>
<dbReference type="AlphaFoldDB" id="A0A252AZ06"/>
<evidence type="ECO:0000259" key="11">
    <source>
        <dbReference type="PROSITE" id="PS50929"/>
    </source>
</evidence>